<evidence type="ECO:0000313" key="23">
    <source>
        <dbReference type="Proteomes" id="UP001634007"/>
    </source>
</evidence>
<evidence type="ECO:0000256" key="7">
    <source>
        <dbReference type="ARBA" id="ARBA00022729"/>
    </source>
</evidence>
<dbReference type="AlphaFoldDB" id="A0ABD3LUG5"/>
<comment type="catalytic activity">
    <reaction evidence="16">
        <text>L-threonyl-[protein] + ATP = O-phospho-L-threonyl-[protein] + ADP + H(+)</text>
        <dbReference type="Rhea" id="RHEA:46608"/>
        <dbReference type="Rhea" id="RHEA-COMP:11060"/>
        <dbReference type="Rhea" id="RHEA-COMP:11605"/>
        <dbReference type="ChEBI" id="CHEBI:15378"/>
        <dbReference type="ChEBI" id="CHEBI:30013"/>
        <dbReference type="ChEBI" id="CHEBI:30616"/>
        <dbReference type="ChEBI" id="CHEBI:61977"/>
        <dbReference type="ChEBI" id="CHEBI:456216"/>
        <dbReference type="EC" id="2.7.11.1"/>
    </reaction>
</comment>
<dbReference type="EMBL" id="JBJKBG010000001">
    <property type="protein sequence ID" value="KAL3754169.1"/>
    <property type="molecule type" value="Genomic_DNA"/>
</dbReference>
<feature type="domain" description="Protein kinase" evidence="21">
    <location>
        <begin position="293"/>
        <end position="565"/>
    </location>
</feature>
<dbReference type="EC" id="2.7.11.1" evidence="2"/>
<feature type="compositionally biased region" description="Polar residues" evidence="19">
    <location>
        <begin position="28"/>
        <end position="45"/>
    </location>
</feature>
<evidence type="ECO:0000256" key="16">
    <source>
        <dbReference type="ARBA" id="ARBA00047899"/>
    </source>
</evidence>
<evidence type="ECO:0000256" key="20">
    <source>
        <dbReference type="SAM" id="Phobius"/>
    </source>
</evidence>
<dbReference type="GO" id="GO:0005524">
    <property type="term" value="F:ATP binding"/>
    <property type="evidence" value="ECO:0007669"/>
    <property type="project" value="UniProtKB-UniRule"/>
</dbReference>
<feature type="transmembrane region" description="Helical" evidence="20">
    <location>
        <begin position="238"/>
        <end position="255"/>
    </location>
</feature>
<dbReference type="PROSITE" id="PS00107">
    <property type="entry name" value="PROTEIN_KINASE_ATP"/>
    <property type="match status" value="1"/>
</dbReference>
<dbReference type="Pfam" id="PF13947">
    <property type="entry name" value="GUB_WAK_bind"/>
    <property type="match status" value="1"/>
</dbReference>
<comment type="catalytic activity">
    <reaction evidence="17">
        <text>L-seryl-[protein] + ATP = O-phospho-L-seryl-[protein] + ADP + H(+)</text>
        <dbReference type="Rhea" id="RHEA:17989"/>
        <dbReference type="Rhea" id="RHEA-COMP:9863"/>
        <dbReference type="Rhea" id="RHEA-COMP:11604"/>
        <dbReference type="ChEBI" id="CHEBI:15378"/>
        <dbReference type="ChEBI" id="CHEBI:29999"/>
        <dbReference type="ChEBI" id="CHEBI:30616"/>
        <dbReference type="ChEBI" id="CHEBI:83421"/>
        <dbReference type="ChEBI" id="CHEBI:456216"/>
        <dbReference type="EC" id="2.7.11.1"/>
    </reaction>
</comment>
<keyword evidence="14" id="KW-0675">Receptor</keyword>
<protein>
    <recommendedName>
        <fullName evidence="2">non-specific serine/threonine protein kinase</fullName>
        <ecNumber evidence="2">2.7.11.1</ecNumber>
    </recommendedName>
</protein>
<evidence type="ECO:0000256" key="2">
    <source>
        <dbReference type="ARBA" id="ARBA00012513"/>
    </source>
</evidence>
<evidence type="ECO:0000256" key="3">
    <source>
        <dbReference type="ARBA" id="ARBA00022527"/>
    </source>
</evidence>
<keyword evidence="5" id="KW-0808">Transferase</keyword>
<dbReference type="InterPro" id="IPR011009">
    <property type="entry name" value="Kinase-like_dom_sf"/>
</dbReference>
<gene>
    <name evidence="22" type="ORF">ACJRO7_001419</name>
</gene>
<dbReference type="PROSITE" id="PS50011">
    <property type="entry name" value="PROTEIN_KINASE_DOM"/>
    <property type="match status" value="1"/>
</dbReference>
<keyword evidence="12 20" id="KW-0472">Membrane</keyword>
<evidence type="ECO:0000313" key="22">
    <source>
        <dbReference type="EMBL" id="KAL3754169.1"/>
    </source>
</evidence>
<dbReference type="Gene3D" id="3.30.200.20">
    <property type="entry name" value="Phosphorylase Kinase, domain 1"/>
    <property type="match status" value="1"/>
</dbReference>
<evidence type="ECO:0000256" key="19">
    <source>
        <dbReference type="SAM" id="MobiDB-lite"/>
    </source>
</evidence>
<dbReference type="InterPro" id="IPR008271">
    <property type="entry name" value="Ser/Thr_kinase_AS"/>
</dbReference>
<evidence type="ECO:0000256" key="10">
    <source>
        <dbReference type="ARBA" id="ARBA00022840"/>
    </source>
</evidence>
<reference evidence="22 23" key="1">
    <citation type="submission" date="2024-11" db="EMBL/GenBank/DDBJ databases">
        <title>Chromosome-level genome assembly of Eucalyptus globulus Labill. provides insights into its genome evolution.</title>
        <authorList>
            <person name="Li X."/>
        </authorList>
    </citation>
    <scope>NUCLEOTIDE SEQUENCE [LARGE SCALE GENOMIC DNA]</scope>
    <source>
        <strain evidence="22">CL2024</strain>
        <tissue evidence="22">Fresh tender leaves</tissue>
    </source>
</reference>
<comment type="subcellular location">
    <subcellularLocation>
        <location evidence="1">Membrane</location>
        <topology evidence="1">Single-pass type I membrane protein</topology>
    </subcellularLocation>
</comment>
<proteinExistence type="predicted"/>
<evidence type="ECO:0000256" key="11">
    <source>
        <dbReference type="ARBA" id="ARBA00022989"/>
    </source>
</evidence>
<evidence type="ECO:0000256" key="15">
    <source>
        <dbReference type="ARBA" id="ARBA00023180"/>
    </source>
</evidence>
<keyword evidence="6 20" id="KW-0812">Transmembrane</keyword>
<keyword evidence="11 20" id="KW-1133">Transmembrane helix</keyword>
<dbReference type="PANTHER" id="PTHR27009">
    <property type="entry name" value="RUST RESISTANCE KINASE LR10-RELATED"/>
    <property type="match status" value="1"/>
</dbReference>
<name>A0ABD3LUG5_EUCGL</name>
<evidence type="ECO:0000256" key="4">
    <source>
        <dbReference type="ARBA" id="ARBA00022536"/>
    </source>
</evidence>
<feature type="region of interest" description="Disordered" evidence="19">
    <location>
        <begin position="18"/>
        <end position="46"/>
    </location>
</feature>
<evidence type="ECO:0000256" key="13">
    <source>
        <dbReference type="ARBA" id="ARBA00023157"/>
    </source>
</evidence>
<keyword evidence="4" id="KW-0245">EGF-like domain</keyword>
<keyword evidence="13" id="KW-1015">Disulfide bond</keyword>
<evidence type="ECO:0000256" key="12">
    <source>
        <dbReference type="ARBA" id="ARBA00023136"/>
    </source>
</evidence>
<comment type="caution">
    <text evidence="22">The sequence shown here is derived from an EMBL/GenBank/DDBJ whole genome shotgun (WGS) entry which is preliminary data.</text>
</comment>
<evidence type="ECO:0000256" key="6">
    <source>
        <dbReference type="ARBA" id="ARBA00022692"/>
    </source>
</evidence>
<dbReference type="SUPFAM" id="SSF56112">
    <property type="entry name" value="Protein kinase-like (PK-like)"/>
    <property type="match status" value="1"/>
</dbReference>
<keyword evidence="3" id="KW-0723">Serine/threonine-protein kinase</keyword>
<evidence type="ECO:0000256" key="5">
    <source>
        <dbReference type="ARBA" id="ARBA00022679"/>
    </source>
</evidence>
<dbReference type="InterPro" id="IPR025287">
    <property type="entry name" value="WAK_GUB"/>
</dbReference>
<keyword evidence="8 18" id="KW-0547">Nucleotide-binding</keyword>
<dbReference type="Gene3D" id="1.10.510.10">
    <property type="entry name" value="Transferase(Phosphotransferase) domain 1"/>
    <property type="match status" value="1"/>
</dbReference>
<dbReference type="FunFam" id="1.10.510.10:FF:001023">
    <property type="entry name" value="Os07g0541700 protein"/>
    <property type="match status" value="1"/>
</dbReference>
<keyword evidence="7" id="KW-0732">Signal</keyword>
<dbReference type="Pfam" id="PF00069">
    <property type="entry name" value="Pkinase"/>
    <property type="match status" value="1"/>
</dbReference>
<dbReference type="InterPro" id="IPR017441">
    <property type="entry name" value="Protein_kinase_ATP_BS"/>
</dbReference>
<keyword evidence="15" id="KW-0325">Glycoprotein</keyword>
<dbReference type="GO" id="GO:0004674">
    <property type="term" value="F:protein serine/threonine kinase activity"/>
    <property type="evidence" value="ECO:0007669"/>
    <property type="project" value="UniProtKB-KW"/>
</dbReference>
<accession>A0ABD3LUG5</accession>
<keyword evidence="9" id="KW-0418">Kinase</keyword>
<evidence type="ECO:0000256" key="9">
    <source>
        <dbReference type="ARBA" id="ARBA00022777"/>
    </source>
</evidence>
<dbReference type="FunFam" id="3.30.200.20:FF:000059">
    <property type="entry name" value="S-receptor-like serine/threonine-protein kinase"/>
    <property type="match status" value="1"/>
</dbReference>
<sequence>MNVCFSCLHLSGEPDEHKIERKRKGNQVDPSSVNRKTSRIASFSSTPTRPPCTLPFPLFLFFLCFGHGTAHHAIRARDPCDPKICSSQEPPVQFPFRLKPYQPANCSYNQEFDLSCDDHGNTLLSLPKTSHPLFVKSIDYAKQSVLMQDPNECLPLLLANLNLSSFSYQRVYNNDPDGYPPSNYNSLFKCPPPERTQHDPGGPPDPTVREIPYDAHLVWDKPDCGQCTKQPLLSREESWALFLFLVGLIGFGYVLNKKRRDKAFQLKIKSFLHDYEALKPTHYSYNDIKRITNDFEEKLGQGAYGTVYKGKLLNEIFVAVKMLDNSFGNGEEFINEVSTMGRIHHVNMVRMVGFCADGFLRALVYEFLPNESLEKFVFQGDDTLDPFLSWERLHDITLGVAKGVEYLHRGRDHKILHFDIKPHNILLDDNFNLKIADFSLAKLCSKEQSAVSMTAARGTMGYIAPEVFSRNFGSVSSKLDVYSVGMLLLEMVGGRKNVYVNAKNMSQMYFPTYPADRPPMKVVVQMLEGDECPLMPKNPFVSSSSGDATTMRGRLRNKELEVIAE</sequence>
<dbReference type="InterPro" id="IPR000719">
    <property type="entry name" value="Prot_kinase_dom"/>
</dbReference>
<evidence type="ECO:0000256" key="17">
    <source>
        <dbReference type="ARBA" id="ARBA00048679"/>
    </source>
</evidence>
<keyword evidence="10 18" id="KW-0067">ATP-binding</keyword>
<evidence type="ECO:0000259" key="21">
    <source>
        <dbReference type="PROSITE" id="PS50011"/>
    </source>
</evidence>
<dbReference type="PROSITE" id="PS00108">
    <property type="entry name" value="PROTEIN_KINASE_ST"/>
    <property type="match status" value="1"/>
</dbReference>
<evidence type="ECO:0000256" key="18">
    <source>
        <dbReference type="PROSITE-ProRule" id="PRU10141"/>
    </source>
</evidence>
<dbReference type="Proteomes" id="UP001634007">
    <property type="component" value="Unassembled WGS sequence"/>
</dbReference>
<evidence type="ECO:0000256" key="8">
    <source>
        <dbReference type="ARBA" id="ARBA00022741"/>
    </source>
</evidence>
<feature type="binding site" evidence="18">
    <location>
        <position position="321"/>
    </location>
    <ligand>
        <name>ATP</name>
        <dbReference type="ChEBI" id="CHEBI:30616"/>
    </ligand>
</feature>
<organism evidence="22 23">
    <name type="scientific">Eucalyptus globulus</name>
    <name type="common">Tasmanian blue gum</name>
    <dbReference type="NCBI Taxonomy" id="34317"/>
    <lineage>
        <taxon>Eukaryota</taxon>
        <taxon>Viridiplantae</taxon>
        <taxon>Streptophyta</taxon>
        <taxon>Embryophyta</taxon>
        <taxon>Tracheophyta</taxon>
        <taxon>Spermatophyta</taxon>
        <taxon>Magnoliopsida</taxon>
        <taxon>eudicotyledons</taxon>
        <taxon>Gunneridae</taxon>
        <taxon>Pentapetalae</taxon>
        <taxon>rosids</taxon>
        <taxon>malvids</taxon>
        <taxon>Myrtales</taxon>
        <taxon>Myrtaceae</taxon>
        <taxon>Myrtoideae</taxon>
        <taxon>Eucalypteae</taxon>
        <taxon>Eucalyptus</taxon>
    </lineage>
</organism>
<dbReference type="SMART" id="SM00220">
    <property type="entry name" value="S_TKc"/>
    <property type="match status" value="1"/>
</dbReference>
<dbReference type="InterPro" id="IPR045874">
    <property type="entry name" value="LRK10/LRL21-25-like"/>
</dbReference>
<dbReference type="GO" id="GO:0016020">
    <property type="term" value="C:membrane"/>
    <property type="evidence" value="ECO:0007669"/>
    <property type="project" value="UniProtKB-SubCell"/>
</dbReference>
<keyword evidence="23" id="KW-1185">Reference proteome</keyword>
<evidence type="ECO:0000256" key="1">
    <source>
        <dbReference type="ARBA" id="ARBA00004479"/>
    </source>
</evidence>
<evidence type="ECO:0000256" key="14">
    <source>
        <dbReference type="ARBA" id="ARBA00023170"/>
    </source>
</evidence>